<proteinExistence type="predicted"/>
<evidence type="ECO:0000313" key="1">
    <source>
        <dbReference type="EMBL" id="GIY34827.1"/>
    </source>
</evidence>
<comment type="caution">
    <text evidence="1">The sequence shown here is derived from an EMBL/GenBank/DDBJ whole genome shotgun (WGS) entry which is preliminary data.</text>
</comment>
<evidence type="ECO:0000313" key="2">
    <source>
        <dbReference type="EMBL" id="GIY43886.1"/>
    </source>
</evidence>
<protein>
    <submittedName>
        <fullName evidence="1">Uncharacterized protein</fullName>
    </submittedName>
</protein>
<gene>
    <name evidence="1" type="ORF">CDAR_531761</name>
    <name evidence="2" type="ORF">CDAR_622451</name>
</gene>
<evidence type="ECO:0000313" key="3">
    <source>
        <dbReference type="Proteomes" id="UP001054837"/>
    </source>
</evidence>
<accession>A0AAV4SQI3</accession>
<sequence length="82" mass="9088">MHSYFRFSLNESDLSQGLNVSFSTRDLLPLAASHLGKEVPLRKNYFRGRGLRSFEATSAGQLIIASDSAIESHSVQLFITAE</sequence>
<dbReference type="AlphaFoldDB" id="A0AAV4SQI3"/>
<name>A0AAV4SQI3_9ARAC</name>
<dbReference type="EMBL" id="BPLQ01009418">
    <property type="protein sequence ID" value="GIY43886.1"/>
    <property type="molecule type" value="Genomic_DNA"/>
</dbReference>
<organism evidence="1 3">
    <name type="scientific">Caerostris darwini</name>
    <dbReference type="NCBI Taxonomy" id="1538125"/>
    <lineage>
        <taxon>Eukaryota</taxon>
        <taxon>Metazoa</taxon>
        <taxon>Ecdysozoa</taxon>
        <taxon>Arthropoda</taxon>
        <taxon>Chelicerata</taxon>
        <taxon>Arachnida</taxon>
        <taxon>Araneae</taxon>
        <taxon>Araneomorphae</taxon>
        <taxon>Entelegynae</taxon>
        <taxon>Araneoidea</taxon>
        <taxon>Araneidae</taxon>
        <taxon>Caerostris</taxon>
    </lineage>
</organism>
<reference evidence="1 3" key="1">
    <citation type="submission" date="2021-06" db="EMBL/GenBank/DDBJ databases">
        <title>Caerostris darwini draft genome.</title>
        <authorList>
            <person name="Kono N."/>
            <person name="Arakawa K."/>
        </authorList>
    </citation>
    <scope>NUCLEOTIDE SEQUENCE [LARGE SCALE GENOMIC DNA]</scope>
</reference>
<keyword evidence="3" id="KW-1185">Reference proteome</keyword>
<dbReference type="Proteomes" id="UP001054837">
    <property type="component" value="Unassembled WGS sequence"/>
</dbReference>
<dbReference type="EMBL" id="BPLQ01008101">
    <property type="protein sequence ID" value="GIY34827.1"/>
    <property type="molecule type" value="Genomic_DNA"/>
</dbReference>